<dbReference type="Pfam" id="PF01575">
    <property type="entry name" value="MaoC_dehydratas"/>
    <property type="match status" value="1"/>
</dbReference>
<dbReference type="EMBL" id="BMZS01000004">
    <property type="protein sequence ID" value="GHD49011.1"/>
    <property type="molecule type" value="Genomic_DNA"/>
</dbReference>
<accession>A0A918XS87</accession>
<dbReference type="PANTHER" id="PTHR43437">
    <property type="entry name" value="HYDROXYACYL-THIOESTER DEHYDRATASE TYPE 2, MITOCHONDRIAL-RELATED"/>
    <property type="match status" value="1"/>
</dbReference>
<organism evidence="2 3">
    <name type="scientific">Thalassobaculum fulvum</name>
    <dbReference type="NCBI Taxonomy" id="1633335"/>
    <lineage>
        <taxon>Bacteria</taxon>
        <taxon>Pseudomonadati</taxon>
        <taxon>Pseudomonadota</taxon>
        <taxon>Alphaproteobacteria</taxon>
        <taxon>Rhodospirillales</taxon>
        <taxon>Thalassobaculaceae</taxon>
        <taxon>Thalassobaculum</taxon>
    </lineage>
</organism>
<evidence type="ECO:0000313" key="2">
    <source>
        <dbReference type="EMBL" id="GHD49011.1"/>
    </source>
</evidence>
<dbReference type="Proteomes" id="UP000630353">
    <property type="component" value="Unassembled WGS sequence"/>
</dbReference>
<dbReference type="AlphaFoldDB" id="A0A918XS87"/>
<dbReference type="GO" id="GO:0004312">
    <property type="term" value="F:fatty acid synthase activity"/>
    <property type="evidence" value="ECO:0007669"/>
    <property type="project" value="InterPro"/>
</dbReference>
<dbReference type="SUPFAM" id="SSF54637">
    <property type="entry name" value="Thioesterase/thiol ester dehydrase-isomerase"/>
    <property type="match status" value="1"/>
</dbReference>
<dbReference type="GO" id="GO:0006633">
    <property type="term" value="P:fatty acid biosynthetic process"/>
    <property type="evidence" value="ECO:0007669"/>
    <property type="project" value="InterPro"/>
</dbReference>
<dbReference type="CDD" id="cd03449">
    <property type="entry name" value="R_hydratase"/>
    <property type="match status" value="1"/>
</dbReference>
<sequence>MSFEDLRVGQQAGFETQVTEADIDGFAGVSGDVSPLHLDDGFARSRGFAGRVAHGAYLTALVSRLVGVHLPGENCLLQSVSMQFRRPVAAGARLAVTGTVDQVSEAVRSAVIKVAVQDLTSGETAATGKATVGFTEPPAGSDV</sequence>
<protein>
    <submittedName>
        <fullName evidence="2">Dehydratase</fullName>
    </submittedName>
</protein>
<proteinExistence type="predicted"/>
<keyword evidence="3" id="KW-1185">Reference proteome</keyword>
<dbReference type="InterPro" id="IPR002539">
    <property type="entry name" value="MaoC-like_dom"/>
</dbReference>
<reference evidence="2" key="1">
    <citation type="journal article" date="2014" name="Int. J. Syst. Evol. Microbiol.">
        <title>Complete genome sequence of Corynebacterium casei LMG S-19264T (=DSM 44701T), isolated from a smear-ripened cheese.</title>
        <authorList>
            <consortium name="US DOE Joint Genome Institute (JGI-PGF)"/>
            <person name="Walter F."/>
            <person name="Albersmeier A."/>
            <person name="Kalinowski J."/>
            <person name="Ruckert C."/>
        </authorList>
    </citation>
    <scope>NUCLEOTIDE SEQUENCE</scope>
    <source>
        <strain evidence="2">KCTC 42651</strain>
    </source>
</reference>
<dbReference type="PANTHER" id="PTHR43437:SF3">
    <property type="entry name" value="HYDROXYACYL-THIOESTER DEHYDRATASE TYPE 2, MITOCHONDRIAL"/>
    <property type="match status" value="1"/>
</dbReference>
<dbReference type="Gene3D" id="3.10.129.10">
    <property type="entry name" value="Hotdog Thioesterase"/>
    <property type="match status" value="1"/>
</dbReference>
<feature type="domain" description="MaoC-like" evidence="1">
    <location>
        <begin position="14"/>
        <end position="118"/>
    </location>
</feature>
<dbReference type="PRINTS" id="PR01483">
    <property type="entry name" value="FASYNTHASE"/>
</dbReference>
<name>A0A918XS87_9PROT</name>
<comment type="caution">
    <text evidence="2">The sequence shown here is derived from an EMBL/GenBank/DDBJ whole genome shotgun (WGS) entry which is preliminary data.</text>
</comment>
<reference evidence="2" key="2">
    <citation type="submission" date="2020-09" db="EMBL/GenBank/DDBJ databases">
        <authorList>
            <person name="Sun Q."/>
            <person name="Kim S."/>
        </authorList>
    </citation>
    <scope>NUCLEOTIDE SEQUENCE</scope>
    <source>
        <strain evidence="2">KCTC 42651</strain>
    </source>
</reference>
<gene>
    <name evidence="2" type="primary">maoC</name>
    <name evidence="2" type="ORF">GCM10017083_20790</name>
</gene>
<dbReference type="GO" id="GO:0005835">
    <property type="term" value="C:fatty acid synthase complex"/>
    <property type="evidence" value="ECO:0007669"/>
    <property type="project" value="InterPro"/>
</dbReference>
<dbReference type="GO" id="GO:0019171">
    <property type="term" value="F:(3R)-hydroxyacyl-[acyl-carrier-protein] dehydratase activity"/>
    <property type="evidence" value="ECO:0007669"/>
    <property type="project" value="TreeGrafter"/>
</dbReference>
<evidence type="ECO:0000313" key="3">
    <source>
        <dbReference type="Proteomes" id="UP000630353"/>
    </source>
</evidence>
<dbReference type="InterPro" id="IPR050965">
    <property type="entry name" value="UPF0336/Enoyl-CoA_hydratase"/>
</dbReference>
<evidence type="ECO:0000259" key="1">
    <source>
        <dbReference type="Pfam" id="PF01575"/>
    </source>
</evidence>
<dbReference type="InterPro" id="IPR003965">
    <property type="entry name" value="Fatty_acid_synthase"/>
</dbReference>
<dbReference type="InterPro" id="IPR029069">
    <property type="entry name" value="HotDog_dom_sf"/>
</dbReference>